<dbReference type="Pfam" id="PF20256">
    <property type="entry name" value="MoCoBD_2"/>
    <property type="match status" value="1"/>
</dbReference>
<dbReference type="SUPFAM" id="SSF56003">
    <property type="entry name" value="Molybdenum cofactor-binding domain"/>
    <property type="match status" value="1"/>
</dbReference>
<organism evidence="3 4">
    <name type="scientific">Taxus chinensis</name>
    <name type="common">Chinese yew</name>
    <name type="synonym">Taxus wallichiana var. chinensis</name>
    <dbReference type="NCBI Taxonomy" id="29808"/>
    <lineage>
        <taxon>Eukaryota</taxon>
        <taxon>Viridiplantae</taxon>
        <taxon>Streptophyta</taxon>
        <taxon>Embryophyta</taxon>
        <taxon>Tracheophyta</taxon>
        <taxon>Spermatophyta</taxon>
        <taxon>Pinopsida</taxon>
        <taxon>Pinidae</taxon>
        <taxon>Conifers II</taxon>
        <taxon>Cupressales</taxon>
        <taxon>Taxaceae</taxon>
        <taxon>Taxus</taxon>
    </lineage>
</organism>
<accession>A0AA38GL51</accession>
<dbReference type="GO" id="GO:0005506">
    <property type="term" value="F:iron ion binding"/>
    <property type="evidence" value="ECO:0007669"/>
    <property type="project" value="InterPro"/>
</dbReference>
<keyword evidence="1" id="KW-0500">Molybdenum</keyword>
<dbReference type="InterPro" id="IPR037165">
    <property type="entry name" value="AldOxase/xan_DH_Mopterin-bd_sf"/>
</dbReference>
<dbReference type="AlphaFoldDB" id="A0AA38GL51"/>
<dbReference type="EMBL" id="JAHRHJ020000003">
    <property type="protein sequence ID" value="KAH9323789.1"/>
    <property type="molecule type" value="Genomic_DNA"/>
</dbReference>
<evidence type="ECO:0000313" key="3">
    <source>
        <dbReference type="EMBL" id="KAH9323789.1"/>
    </source>
</evidence>
<comment type="caution">
    <text evidence="3">The sequence shown here is derived from an EMBL/GenBank/DDBJ whole genome shotgun (WGS) entry which is preliminary data.</text>
</comment>
<dbReference type="Proteomes" id="UP000824469">
    <property type="component" value="Unassembled WGS sequence"/>
</dbReference>
<evidence type="ECO:0000259" key="2">
    <source>
        <dbReference type="Pfam" id="PF20256"/>
    </source>
</evidence>
<name>A0AA38GL51_TAXCH</name>
<dbReference type="GO" id="GO:0016491">
    <property type="term" value="F:oxidoreductase activity"/>
    <property type="evidence" value="ECO:0007669"/>
    <property type="project" value="InterPro"/>
</dbReference>
<dbReference type="InterPro" id="IPR016208">
    <property type="entry name" value="Ald_Oxase/xanthine_DH-like"/>
</dbReference>
<evidence type="ECO:0000256" key="1">
    <source>
        <dbReference type="ARBA" id="ARBA00022505"/>
    </source>
</evidence>
<feature type="domain" description="Aldehyde oxidase/xanthine dehydrogenase second molybdopterin binding" evidence="2">
    <location>
        <begin position="64"/>
        <end position="343"/>
    </location>
</feature>
<dbReference type="PANTHER" id="PTHR11908">
    <property type="entry name" value="XANTHINE DEHYDROGENASE"/>
    <property type="match status" value="1"/>
</dbReference>
<dbReference type="PANTHER" id="PTHR11908:SF132">
    <property type="entry name" value="ALDEHYDE OXIDASE 1-RELATED"/>
    <property type="match status" value="1"/>
</dbReference>
<feature type="non-terminal residue" evidence="3">
    <location>
        <position position="364"/>
    </location>
</feature>
<sequence length="364" mass="40263">MRGPGEAQGSFIAETVIEHVSSFLGFDSNVVREKNQHTLESVKSFYGSFDEGPIGYTLPSIWEKLKQSASLNKRKENIREFNAANRWFKRGLSMVPCFYPLKLSSRPARVTIFDDGSISVEVGGVELGQGIWTKVKQMTAYALGQLWLGLSEDLMSKVRIVQTDTISLAHGGMTASSTTSEESCEAVRHACNILVERLHPMETFLKKSNPNGFSWTDLVFSGMLAILIAIDPSYRKAKVQSVDLSAQIYWVPDSSASNYLNYGAAASEVEVDLLSGATTILRTDIIYDCGRSLNPAVDLGQIEGAFVQGIGFFMMEEHVVDKNGKLLSDGTWTYKVPTIDTIPRQFNVEIVNSPLHQKRILSSK</sequence>
<keyword evidence="4" id="KW-1185">Reference proteome</keyword>
<dbReference type="InterPro" id="IPR046867">
    <property type="entry name" value="AldOxase/xan_DH_MoCoBD2"/>
</dbReference>
<protein>
    <recommendedName>
        <fullName evidence="2">Aldehyde oxidase/xanthine dehydrogenase second molybdopterin binding domain-containing protein</fullName>
    </recommendedName>
</protein>
<evidence type="ECO:0000313" key="4">
    <source>
        <dbReference type="Proteomes" id="UP000824469"/>
    </source>
</evidence>
<proteinExistence type="predicted"/>
<reference evidence="3 4" key="1">
    <citation type="journal article" date="2021" name="Nat. Plants">
        <title>The Taxus genome provides insights into paclitaxel biosynthesis.</title>
        <authorList>
            <person name="Xiong X."/>
            <person name="Gou J."/>
            <person name="Liao Q."/>
            <person name="Li Y."/>
            <person name="Zhou Q."/>
            <person name="Bi G."/>
            <person name="Li C."/>
            <person name="Du R."/>
            <person name="Wang X."/>
            <person name="Sun T."/>
            <person name="Guo L."/>
            <person name="Liang H."/>
            <person name="Lu P."/>
            <person name="Wu Y."/>
            <person name="Zhang Z."/>
            <person name="Ro D.K."/>
            <person name="Shang Y."/>
            <person name="Huang S."/>
            <person name="Yan J."/>
        </authorList>
    </citation>
    <scope>NUCLEOTIDE SEQUENCE [LARGE SCALE GENOMIC DNA]</scope>
    <source>
        <strain evidence="3">Ta-2019</strain>
    </source>
</reference>
<gene>
    <name evidence="3" type="ORF">KI387_018428</name>
</gene>
<dbReference type="Gene3D" id="3.30.365.10">
    <property type="entry name" value="Aldehyde oxidase/xanthine dehydrogenase, molybdopterin binding domain"/>
    <property type="match status" value="3"/>
</dbReference>